<keyword evidence="6" id="KW-1185">Reference proteome</keyword>
<evidence type="ECO:0000256" key="3">
    <source>
        <dbReference type="SAM" id="MobiDB-lite"/>
    </source>
</evidence>
<feature type="DNA-binding region" description="HMG box" evidence="2">
    <location>
        <begin position="97"/>
        <end position="170"/>
    </location>
</feature>
<feature type="domain" description="HMG box" evidence="4">
    <location>
        <begin position="9"/>
        <end position="77"/>
    </location>
</feature>
<protein>
    <recommendedName>
        <fullName evidence="4">HMG box domain-containing protein</fullName>
    </recommendedName>
</protein>
<dbReference type="EMBL" id="JAPFFF010000009">
    <property type="protein sequence ID" value="KAK8883030.1"/>
    <property type="molecule type" value="Genomic_DNA"/>
</dbReference>
<comment type="caution">
    <text evidence="5">The sequence shown here is derived from an EMBL/GenBank/DDBJ whole genome shotgun (WGS) entry which is preliminary data.</text>
</comment>
<proteinExistence type="predicted"/>
<feature type="DNA-binding region" description="HMG box" evidence="2">
    <location>
        <begin position="9"/>
        <end position="77"/>
    </location>
</feature>
<dbReference type="SUPFAM" id="SSF47095">
    <property type="entry name" value="HMG-box"/>
    <property type="match status" value="2"/>
</dbReference>
<dbReference type="PANTHER" id="PTHR48112">
    <property type="entry name" value="HIGH MOBILITY GROUP PROTEIN DSP1"/>
    <property type="match status" value="1"/>
</dbReference>
<reference evidence="5 6" key="1">
    <citation type="submission" date="2024-04" db="EMBL/GenBank/DDBJ databases">
        <title>Tritrichomonas musculus Genome.</title>
        <authorList>
            <person name="Alves-Ferreira E."/>
            <person name="Grigg M."/>
            <person name="Lorenzi H."/>
            <person name="Galac M."/>
        </authorList>
    </citation>
    <scope>NUCLEOTIDE SEQUENCE [LARGE SCALE GENOMIC DNA]</scope>
    <source>
        <strain evidence="5 6">EAF2021</strain>
    </source>
</reference>
<evidence type="ECO:0000313" key="6">
    <source>
        <dbReference type="Proteomes" id="UP001470230"/>
    </source>
</evidence>
<dbReference type="SMART" id="SM00398">
    <property type="entry name" value="HMG"/>
    <property type="match status" value="2"/>
</dbReference>
<organism evidence="5 6">
    <name type="scientific">Tritrichomonas musculus</name>
    <dbReference type="NCBI Taxonomy" id="1915356"/>
    <lineage>
        <taxon>Eukaryota</taxon>
        <taxon>Metamonada</taxon>
        <taxon>Parabasalia</taxon>
        <taxon>Tritrichomonadida</taxon>
        <taxon>Tritrichomonadidae</taxon>
        <taxon>Tritrichomonas</taxon>
    </lineage>
</organism>
<dbReference type="PROSITE" id="PS50118">
    <property type="entry name" value="HMG_BOX_2"/>
    <property type="match status" value="2"/>
</dbReference>
<evidence type="ECO:0000313" key="5">
    <source>
        <dbReference type="EMBL" id="KAK8883030.1"/>
    </source>
</evidence>
<evidence type="ECO:0000259" key="4">
    <source>
        <dbReference type="PROSITE" id="PS50118"/>
    </source>
</evidence>
<keyword evidence="1 2" id="KW-0238">DNA-binding</keyword>
<sequence length="178" mass="21050">MSSKKHKKLKVPISAWSCFVDEHKPLVQAQYPNESKMEICHKLQEIWTNAEDEFKKKYQKKAQCAYRLYARSQKKLDKDSDNVDNNNEDDDIKSKKKKIKVPAYSLFVEEKQNQLKNECPTMSLKERAELIASMWNNLSQKDKIPYINLSKKATRKISTISYDEYYSDFNDSYSENEK</sequence>
<dbReference type="InterPro" id="IPR009071">
    <property type="entry name" value="HMG_box_dom"/>
</dbReference>
<dbReference type="PANTHER" id="PTHR48112:SF22">
    <property type="entry name" value="MITOCHONDRIAL TRANSCRIPTION FACTOR A, ISOFORM B"/>
    <property type="match status" value="1"/>
</dbReference>
<feature type="domain" description="HMG box" evidence="4">
    <location>
        <begin position="97"/>
        <end position="170"/>
    </location>
</feature>
<dbReference type="CDD" id="cd00084">
    <property type="entry name" value="HMG-box_SF"/>
    <property type="match status" value="1"/>
</dbReference>
<dbReference type="InterPro" id="IPR050342">
    <property type="entry name" value="HMGB"/>
</dbReference>
<feature type="region of interest" description="Disordered" evidence="3">
    <location>
        <begin position="75"/>
        <end position="94"/>
    </location>
</feature>
<gene>
    <name evidence="5" type="ORF">M9Y10_045678</name>
</gene>
<dbReference type="InterPro" id="IPR036910">
    <property type="entry name" value="HMG_box_dom_sf"/>
</dbReference>
<keyword evidence="2" id="KW-0539">Nucleus</keyword>
<evidence type="ECO:0000256" key="2">
    <source>
        <dbReference type="PROSITE-ProRule" id="PRU00267"/>
    </source>
</evidence>
<name>A0ABR2JW27_9EUKA</name>
<dbReference type="Gene3D" id="1.10.30.10">
    <property type="entry name" value="High mobility group box domain"/>
    <property type="match status" value="2"/>
</dbReference>
<accession>A0ABR2JW27</accession>
<dbReference type="Pfam" id="PF00505">
    <property type="entry name" value="HMG_box"/>
    <property type="match status" value="2"/>
</dbReference>
<evidence type="ECO:0000256" key="1">
    <source>
        <dbReference type="ARBA" id="ARBA00023125"/>
    </source>
</evidence>
<dbReference type="Proteomes" id="UP001470230">
    <property type="component" value="Unassembled WGS sequence"/>
</dbReference>